<reference evidence="2" key="1">
    <citation type="submission" date="2023-08" db="EMBL/GenBank/DDBJ databases">
        <authorList>
            <person name="Alioto T."/>
            <person name="Alioto T."/>
            <person name="Gomez Garrido J."/>
        </authorList>
    </citation>
    <scope>NUCLEOTIDE SEQUENCE</scope>
</reference>
<sequence length="650" mass="73407">MESTHKNLHLYSWISERSCVSPSLFDSRGPASPSQTPLKHQQGFISNEDGLAETLKLGQADNFSLADFKQALKVLEDSPESHLLTELLLLCLECQEFMSMGNQQGIKVNSNFSFSENRDTLTKSPRTQLFLKRRRGLDDTFKQNVKTASPTPRVPLKARRLMKLHLRGSPTFGEWDLKEDKSAFHTPALRRKRFVEKGSVLPSGVRDLFPQELEPAWRIRQPDTTTSDFHCSAGKRGIYFPPESVSEKEDCVSHESDRGLSEYDNDRCFSFTGFGLKRKTEVGIKGAQKTNINQEEVDTYEGNRAKDMKERTFHWRDEETEKEAAAQRVISKIEEVEGIIHRVSHTSSDWIKDGSPISDGCLGDERNRGHTESDSKLQRQNKEHTEDKPVMVDEFQALGEALSQSLREVLKMEGAKAGTNKSFQKTNHVGSSRRYLHLSHLPSFTPPERNTSASPILLAVGETSPAPTQFPSPVRDASPRTFTSFKDMSPILSPLFTSRQHSPPLSQTDWHEKDSWRCPRKCTSSSEEGKIPQGFGDCGGAKTDSYGAENDQKKNKKLEQNEAMLFRCSSQTEICPDLLSSDEALQRQEELWQQEVEESLSFCSSLSHPSRPKHIDFLRITPPEDDIIDTPTTTPLPEFQVQPMTSDVDV</sequence>
<keyword evidence="3" id="KW-1185">Reference proteome</keyword>
<dbReference type="EMBL" id="OY660880">
    <property type="protein sequence ID" value="CAJ1078326.1"/>
    <property type="molecule type" value="Genomic_DNA"/>
</dbReference>
<name>A0AAV1GYL2_XYRNO</name>
<feature type="region of interest" description="Disordered" evidence="1">
    <location>
        <begin position="623"/>
        <end position="650"/>
    </location>
</feature>
<gene>
    <name evidence="2" type="ORF">XNOV1_A002281</name>
</gene>
<evidence type="ECO:0000313" key="3">
    <source>
        <dbReference type="Proteomes" id="UP001178508"/>
    </source>
</evidence>
<feature type="compositionally biased region" description="Basic and acidic residues" evidence="1">
    <location>
        <begin position="363"/>
        <end position="387"/>
    </location>
</feature>
<feature type="region of interest" description="Disordered" evidence="1">
    <location>
        <begin position="348"/>
        <end position="387"/>
    </location>
</feature>
<feature type="compositionally biased region" description="Low complexity" evidence="1">
    <location>
        <begin position="629"/>
        <end position="638"/>
    </location>
</feature>
<dbReference type="AlphaFoldDB" id="A0AAV1GYL2"/>
<protein>
    <submittedName>
        <fullName evidence="2">Formin</fullName>
    </submittedName>
</protein>
<accession>A0AAV1GYL2</accession>
<dbReference type="Proteomes" id="UP001178508">
    <property type="component" value="Chromosome 17"/>
</dbReference>
<evidence type="ECO:0000256" key="1">
    <source>
        <dbReference type="SAM" id="MobiDB-lite"/>
    </source>
</evidence>
<evidence type="ECO:0000313" key="2">
    <source>
        <dbReference type="EMBL" id="CAJ1078326.1"/>
    </source>
</evidence>
<proteinExistence type="predicted"/>
<organism evidence="2 3">
    <name type="scientific">Xyrichtys novacula</name>
    <name type="common">Pearly razorfish</name>
    <name type="synonym">Hemipteronotus novacula</name>
    <dbReference type="NCBI Taxonomy" id="13765"/>
    <lineage>
        <taxon>Eukaryota</taxon>
        <taxon>Metazoa</taxon>
        <taxon>Chordata</taxon>
        <taxon>Craniata</taxon>
        <taxon>Vertebrata</taxon>
        <taxon>Euteleostomi</taxon>
        <taxon>Actinopterygii</taxon>
        <taxon>Neopterygii</taxon>
        <taxon>Teleostei</taxon>
        <taxon>Neoteleostei</taxon>
        <taxon>Acanthomorphata</taxon>
        <taxon>Eupercaria</taxon>
        <taxon>Labriformes</taxon>
        <taxon>Labridae</taxon>
        <taxon>Xyrichtys</taxon>
    </lineage>
</organism>